<name>A0ABZ1XM55_9ACTN</name>
<dbReference type="Proteomes" id="UP001432060">
    <property type="component" value="Chromosome"/>
</dbReference>
<sequence length="70" mass="7585">MAQKEPARGSRYKVDPAGRVGEVVGFCLGSVYLRPPGGGTEWSVRPDLLRDPTPQELRTALMYSTPVVAP</sequence>
<gene>
    <name evidence="1" type="ORF">OG515_18180</name>
</gene>
<organism evidence="1 2">
    <name type="scientific">Streptomyces melanogenes</name>
    <dbReference type="NCBI Taxonomy" id="67326"/>
    <lineage>
        <taxon>Bacteria</taxon>
        <taxon>Bacillati</taxon>
        <taxon>Actinomycetota</taxon>
        <taxon>Actinomycetes</taxon>
        <taxon>Kitasatosporales</taxon>
        <taxon>Streptomycetaceae</taxon>
        <taxon>Streptomyces</taxon>
    </lineage>
</organism>
<dbReference type="EMBL" id="CP109019">
    <property type="protein sequence ID" value="WUT83982.1"/>
    <property type="molecule type" value="Genomic_DNA"/>
</dbReference>
<dbReference type="RefSeq" id="WP_329400032.1">
    <property type="nucleotide sequence ID" value="NZ_CP109019.1"/>
</dbReference>
<proteinExistence type="predicted"/>
<evidence type="ECO:0000313" key="2">
    <source>
        <dbReference type="Proteomes" id="UP001432060"/>
    </source>
</evidence>
<protein>
    <submittedName>
        <fullName evidence="1">Uncharacterized protein</fullName>
    </submittedName>
</protein>
<evidence type="ECO:0000313" key="1">
    <source>
        <dbReference type="EMBL" id="WUT83982.1"/>
    </source>
</evidence>
<reference evidence="1" key="1">
    <citation type="submission" date="2022-10" db="EMBL/GenBank/DDBJ databases">
        <title>The complete genomes of actinobacterial strains from the NBC collection.</title>
        <authorList>
            <person name="Joergensen T.S."/>
            <person name="Alvarez Arevalo M."/>
            <person name="Sterndorff E.B."/>
            <person name="Faurdal D."/>
            <person name="Vuksanovic O."/>
            <person name="Mourched A.-S."/>
            <person name="Charusanti P."/>
            <person name="Shaw S."/>
            <person name="Blin K."/>
            <person name="Weber T."/>
        </authorList>
    </citation>
    <scope>NUCLEOTIDE SEQUENCE</scope>
    <source>
        <strain evidence="1">NBC_00668</strain>
    </source>
</reference>
<accession>A0ABZ1XM55</accession>
<keyword evidence="2" id="KW-1185">Reference proteome</keyword>